<comment type="caution">
    <text evidence="1">The sequence shown here is derived from an EMBL/GenBank/DDBJ whole genome shotgun (WGS) entry which is preliminary data.</text>
</comment>
<evidence type="ECO:0000313" key="1">
    <source>
        <dbReference type="EMBL" id="MBK5896605.1"/>
    </source>
</evidence>
<sequence length="69" mass="8221">MSERRLNNSIFLMYLASINYMKAHKMTKGDFEKLDKKYEILNYIVECPDIFDSLTEEEMVEEIDNYVAS</sequence>
<dbReference type="Pfam" id="PF12668">
    <property type="entry name" value="DUF3791"/>
    <property type="match status" value="1"/>
</dbReference>
<organism evidence="1 2">
    <name type="scientific">Catonella massiliensis</name>
    <dbReference type="NCBI Taxonomy" id="2799636"/>
    <lineage>
        <taxon>Bacteria</taxon>
        <taxon>Bacillati</taxon>
        <taxon>Bacillota</taxon>
        <taxon>Clostridia</taxon>
        <taxon>Lachnospirales</taxon>
        <taxon>Lachnospiraceae</taxon>
        <taxon>Catonella</taxon>
    </lineage>
</organism>
<accession>A0ABS1IY06</accession>
<protein>
    <recommendedName>
        <fullName evidence="3">DUF3791 domain-containing protein</fullName>
    </recommendedName>
</protein>
<keyword evidence="2" id="KW-1185">Reference proteome</keyword>
<dbReference type="Proteomes" id="UP000604730">
    <property type="component" value="Unassembled WGS sequence"/>
</dbReference>
<dbReference type="InterPro" id="IPR024269">
    <property type="entry name" value="DUF3791"/>
</dbReference>
<name>A0ABS1IY06_9FIRM</name>
<dbReference type="EMBL" id="JAEPRJ010000001">
    <property type="protein sequence ID" value="MBK5896605.1"/>
    <property type="molecule type" value="Genomic_DNA"/>
</dbReference>
<evidence type="ECO:0000313" key="2">
    <source>
        <dbReference type="Proteomes" id="UP000604730"/>
    </source>
</evidence>
<gene>
    <name evidence="1" type="ORF">JJN12_02235</name>
</gene>
<proteinExistence type="predicted"/>
<dbReference type="RefSeq" id="WP_208428166.1">
    <property type="nucleotide sequence ID" value="NZ_JAEPRJ010000001.1"/>
</dbReference>
<evidence type="ECO:0008006" key="3">
    <source>
        <dbReference type="Google" id="ProtNLM"/>
    </source>
</evidence>
<reference evidence="1 2" key="1">
    <citation type="submission" date="2021-01" db="EMBL/GenBank/DDBJ databases">
        <title>Isolation and description of Catonella massiliensis sp. nov., a novel Catonella species, isolated from a stable periodontitis subject.</title>
        <authorList>
            <person name="Antezack A."/>
            <person name="Boxberger M."/>
            <person name="La Scola B."/>
            <person name="Monnet-Corti V."/>
        </authorList>
    </citation>
    <scope>NUCLEOTIDE SEQUENCE [LARGE SCALE GENOMIC DNA]</scope>
    <source>
        <strain evidence="1 2">Marseille-Q4567</strain>
    </source>
</reference>